<dbReference type="EMBL" id="LS974625">
    <property type="protein sequence ID" value="CAG7862025.1"/>
    <property type="molecule type" value="Genomic_DNA"/>
</dbReference>
<accession>A0A3P5YHA8</accession>
<sequence>RCLSSLLSIKCSWDSIERVYDYPCEVTNSRHLTSDQSCNMKMIVTLGGAFSVLGNINPPAEENVQHSLKL</sequence>
<dbReference type="EMBL" id="LR031568">
    <property type="protein sequence ID" value="VDC60291.1"/>
    <property type="molecule type" value="Genomic_DNA"/>
</dbReference>
<organism evidence="2">
    <name type="scientific">Brassica campestris</name>
    <name type="common">Field mustard</name>
    <dbReference type="NCBI Taxonomy" id="3711"/>
    <lineage>
        <taxon>Eukaryota</taxon>
        <taxon>Viridiplantae</taxon>
        <taxon>Streptophyta</taxon>
        <taxon>Embryophyta</taxon>
        <taxon>Tracheophyta</taxon>
        <taxon>Spermatophyta</taxon>
        <taxon>Magnoliopsida</taxon>
        <taxon>eudicotyledons</taxon>
        <taxon>Gunneridae</taxon>
        <taxon>Pentapetalae</taxon>
        <taxon>rosids</taxon>
        <taxon>malvids</taxon>
        <taxon>Brassicales</taxon>
        <taxon>Brassicaceae</taxon>
        <taxon>Brassiceae</taxon>
        <taxon>Brassica</taxon>
    </lineage>
</organism>
<reference evidence="2" key="1">
    <citation type="submission" date="2018-11" db="EMBL/GenBank/DDBJ databases">
        <authorList>
            <consortium name="Genoscope - CEA"/>
            <person name="William W."/>
        </authorList>
    </citation>
    <scope>NUCLEOTIDE SEQUENCE</scope>
</reference>
<gene>
    <name evidence="2" type="ORF">BRAA09T37902Z</name>
    <name evidence="1" type="ORF">BRAPAZ1V2_A09P24920.2</name>
</gene>
<dbReference type="Gramene" id="A09p24920.2_BraZ1">
    <property type="protein sequence ID" value="A09p24920.2_BraZ1.CDS"/>
    <property type="gene ID" value="A09g24920.2_BraZ1"/>
</dbReference>
<feature type="non-terminal residue" evidence="2">
    <location>
        <position position="1"/>
    </location>
</feature>
<evidence type="ECO:0000313" key="1">
    <source>
        <dbReference type="EMBL" id="CAG7862025.1"/>
    </source>
</evidence>
<proteinExistence type="predicted"/>
<dbReference type="AlphaFoldDB" id="A0A3P5YHA8"/>
<dbReference type="Proteomes" id="UP000694005">
    <property type="component" value="Chromosome A09"/>
</dbReference>
<name>A0A3P5YHA8_BRACM</name>
<protein>
    <submittedName>
        <fullName evidence="1">Uncharacterized protein</fullName>
    </submittedName>
</protein>
<evidence type="ECO:0000313" key="2">
    <source>
        <dbReference type="EMBL" id="VDC60291.1"/>
    </source>
</evidence>